<sequence>MLESRTGNTLTCQSAQAADLYQDAIDLILGSESGAAEALDRALALDENFALAAAARYFVAQDVGEPGAEAYRERAELAVQNATEWEREHVEVLIGLIDNFQATQARALDHIATSPADLLVVSKLAGNLFFYGGATKLETVLAIFESVEAALKDDWALLARLGFAASEAGQRKRGRELIERALAIRPQALYSIHALAHLLHDEGEAEESAQLLHDWLAIHGAGAREGQMYGHVQWHLALSEWQMDERDAAMQRYLRYCAPDTTTCGPVLTLADCGGFLLRDYLKSGQANPLQPDVVRHIEHVWSMIGHPFIALHVAGLYASAEDTAGLERCRSAIAAKPAGANRDLALALVSALNDYVQADYPRATQTLSALSEGARISIGGSNVERILVDLLEKRCQAASAAQ</sequence>
<accession>A0ABP3T817</accession>
<keyword evidence="3" id="KW-0677">Repeat</keyword>
<dbReference type="PANTHER" id="PTHR16263:SF4">
    <property type="entry name" value="TETRATRICOPEPTIDE REPEAT PROTEIN 38"/>
    <property type="match status" value="1"/>
</dbReference>
<dbReference type="SUPFAM" id="SSF48452">
    <property type="entry name" value="TPR-like"/>
    <property type="match status" value="1"/>
</dbReference>
<evidence type="ECO:0000256" key="1">
    <source>
        <dbReference type="ARBA" id="ARBA00005857"/>
    </source>
</evidence>
<dbReference type="InterPro" id="IPR011990">
    <property type="entry name" value="TPR-like_helical_dom_sf"/>
</dbReference>
<proteinExistence type="inferred from homology"/>
<keyword evidence="6" id="KW-1185">Reference proteome</keyword>
<organism evidence="5 6">
    <name type="scientific">Marinobacterium maritimum</name>
    <dbReference type="NCBI Taxonomy" id="500162"/>
    <lineage>
        <taxon>Bacteria</taxon>
        <taxon>Pseudomonadati</taxon>
        <taxon>Pseudomonadota</taxon>
        <taxon>Gammaproteobacteria</taxon>
        <taxon>Oceanospirillales</taxon>
        <taxon>Oceanospirillaceae</taxon>
        <taxon>Marinobacterium</taxon>
    </lineage>
</organism>
<reference evidence="6" key="1">
    <citation type="journal article" date="2019" name="Int. J. Syst. Evol. Microbiol.">
        <title>The Global Catalogue of Microorganisms (GCM) 10K type strain sequencing project: providing services to taxonomists for standard genome sequencing and annotation.</title>
        <authorList>
            <consortium name="The Broad Institute Genomics Platform"/>
            <consortium name="The Broad Institute Genome Sequencing Center for Infectious Disease"/>
            <person name="Wu L."/>
            <person name="Ma J."/>
        </authorList>
    </citation>
    <scope>NUCLEOTIDE SEQUENCE [LARGE SCALE GENOMIC DNA]</scope>
    <source>
        <strain evidence="6">JCM 15134</strain>
    </source>
</reference>
<dbReference type="Gene3D" id="1.25.40.10">
    <property type="entry name" value="Tetratricopeptide repeat domain"/>
    <property type="match status" value="1"/>
</dbReference>
<dbReference type="RefSeq" id="WP_343801167.1">
    <property type="nucleotide sequence ID" value="NZ_BAAAET010000001.1"/>
</dbReference>
<protein>
    <recommendedName>
        <fullName evidence="2">Tetratricopeptide repeat protein 38</fullName>
    </recommendedName>
</protein>
<evidence type="ECO:0000256" key="4">
    <source>
        <dbReference type="ARBA" id="ARBA00022803"/>
    </source>
</evidence>
<evidence type="ECO:0000313" key="5">
    <source>
        <dbReference type="EMBL" id="GAA0681625.1"/>
    </source>
</evidence>
<comment type="caution">
    <text evidence="5">The sequence shown here is derived from an EMBL/GenBank/DDBJ whole genome shotgun (WGS) entry which is preliminary data.</text>
</comment>
<keyword evidence="4" id="KW-0802">TPR repeat</keyword>
<dbReference type="PANTHER" id="PTHR16263">
    <property type="entry name" value="TETRATRICOPEPTIDE REPEAT PROTEIN 38"/>
    <property type="match status" value="1"/>
</dbReference>
<comment type="similarity">
    <text evidence="1">Belongs to the TTC38 family.</text>
</comment>
<evidence type="ECO:0000313" key="6">
    <source>
        <dbReference type="Proteomes" id="UP001499915"/>
    </source>
</evidence>
<evidence type="ECO:0000256" key="3">
    <source>
        <dbReference type="ARBA" id="ARBA00022737"/>
    </source>
</evidence>
<gene>
    <name evidence="5" type="ORF">GCM10009104_02900</name>
</gene>
<name>A0ABP3T817_9GAMM</name>
<evidence type="ECO:0000256" key="2">
    <source>
        <dbReference type="ARBA" id="ARBA00019992"/>
    </source>
</evidence>
<dbReference type="Proteomes" id="UP001499915">
    <property type="component" value="Unassembled WGS sequence"/>
</dbReference>
<dbReference type="EMBL" id="BAAAET010000001">
    <property type="protein sequence ID" value="GAA0681625.1"/>
    <property type="molecule type" value="Genomic_DNA"/>
</dbReference>
<dbReference type="InterPro" id="IPR033891">
    <property type="entry name" value="TTC38"/>
</dbReference>